<feature type="signal peptide" evidence="2">
    <location>
        <begin position="1"/>
        <end position="19"/>
    </location>
</feature>
<dbReference type="Proteomes" id="UP000188243">
    <property type="component" value="Chromosome"/>
</dbReference>
<feature type="transmembrane region" description="Helical" evidence="1">
    <location>
        <begin position="174"/>
        <end position="194"/>
    </location>
</feature>
<feature type="transmembrane region" description="Helical" evidence="1">
    <location>
        <begin position="267"/>
        <end position="286"/>
    </location>
</feature>
<feature type="domain" description="7TM-DISM receptor extracellular" evidence="4">
    <location>
        <begin position="177"/>
        <end position="358"/>
    </location>
</feature>
<dbReference type="RefSeq" id="WP_077537605.1">
    <property type="nucleotide sequence ID" value="NZ_CANLYY010000026.1"/>
</dbReference>
<dbReference type="InterPro" id="IPR011623">
    <property type="entry name" value="7TMR_DISM_rcpt_extracell_dom1"/>
</dbReference>
<feature type="transmembrane region" description="Helical" evidence="1">
    <location>
        <begin position="238"/>
        <end position="258"/>
    </location>
</feature>
<evidence type="ECO:0000256" key="1">
    <source>
        <dbReference type="SAM" id="Phobius"/>
    </source>
</evidence>
<dbReference type="PANTHER" id="PTHR34220">
    <property type="entry name" value="SENSOR HISTIDINE KINASE YPDA"/>
    <property type="match status" value="1"/>
</dbReference>
<name>A0A1Q2H0P5_9GAMM</name>
<feature type="transmembrane region" description="Helical" evidence="1">
    <location>
        <begin position="201"/>
        <end position="218"/>
    </location>
</feature>
<organism evidence="5 6">
    <name type="scientific">Pseudoalteromonas aliena</name>
    <dbReference type="NCBI Taxonomy" id="247523"/>
    <lineage>
        <taxon>Bacteria</taxon>
        <taxon>Pseudomonadati</taxon>
        <taxon>Pseudomonadota</taxon>
        <taxon>Gammaproteobacteria</taxon>
        <taxon>Alteromonadales</taxon>
        <taxon>Pseudoalteromonadaceae</taxon>
        <taxon>Pseudoalteromonas</taxon>
    </lineage>
</organism>
<dbReference type="GO" id="GO:0016020">
    <property type="term" value="C:membrane"/>
    <property type="evidence" value="ECO:0007669"/>
    <property type="project" value="InterPro"/>
</dbReference>
<protein>
    <recommendedName>
        <fullName evidence="7">Signal transduction histidine kinase internal region domain-containing protein</fullName>
    </recommendedName>
</protein>
<dbReference type="KEGG" id="paln:B0W48_14890"/>
<dbReference type="EMBL" id="CP019628">
    <property type="protein sequence ID" value="AQQ00942.1"/>
    <property type="molecule type" value="Genomic_DNA"/>
</dbReference>
<dbReference type="AlphaFoldDB" id="A0A1Q2H0P5"/>
<dbReference type="InterPro" id="IPR050640">
    <property type="entry name" value="Bact_2-comp_sensor_kinase"/>
</dbReference>
<accession>A0A1Q2H0P5</accession>
<feature type="domain" description="Signal transduction histidine kinase internal region" evidence="3">
    <location>
        <begin position="379"/>
        <end position="453"/>
    </location>
</feature>
<evidence type="ECO:0000259" key="3">
    <source>
        <dbReference type="Pfam" id="PF06580"/>
    </source>
</evidence>
<feature type="transmembrane region" description="Helical" evidence="1">
    <location>
        <begin position="341"/>
        <end position="358"/>
    </location>
</feature>
<dbReference type="PANTHER" id="PTHR34220:SF7">
    <property type="entry name" value="SENSOR HISTIDINE KINASE YPDA"/>
    <property type="match status" value="1"/>
</dbReference>
<feature type="transmembrane region" description="Helical" evidence="1">
    <location>
        <begin position="318"/>
        <end position="335"/>
    </location>
</feature>
<evidence type="ECO:0008006" key="7">
    <source>
        <dbReference type="Google" id="ProtNLM"/>
    </source>
</evidence>
<dbReference type="Pfam" id="PF06580">
    <property type="entry name" value="His_kinase"/>
    <property type="match status" value="1"/>
</dbReference>
<sequence length="591" mass="67645">MLKYQLIFVLFFTSFATYAQEPDAIFAEHYYLIDDDDIAYSLPIVNRSVWQKNTFHGIKNSKNIRWVQMDFNFEKKPSSSLGLFISILGSFEAYWDGVLIGKNGLVGDSQHTEVAGLIDKIMLLPNTATDKGTHTLSLRISNQHVSSEVDYVSFTSAITEYDYLIQLPYKKASLPLIMTSALLLIALYSLIVFITSYRQPSYLIFSILCLSILVLIFVESWRGLMPYPYDWQIPRLQIVLALSCLISLLFTCFFAWFFKLSKTNRTTWLALVICLQTVLLITIDGYDNRSLYVFLVGVFSAVCICIKAIITQQANAKLMVLGLALFIAPIFINSYSYMDQYFFLSFAGLIFLMLYTLAQTMSANTKQLEQSKINASRLELELVKRNLQPHFILNTLTAVEEWIEDSPATAVKFIHALADEFRFMAQLSAKKIINLQDEIDLCRSHLKVMTYRSNINYSLRVDISHPNNCIPPGIILTLIENAISHNHYQQGHITFFFEQKIINNTQYLTFIVPINAITHNSNKNATQERTQNKIGAGIGNKYIAARLNESFSNQWSLFQNIEKQQWVTKISTPLIDYDDHRANNSNLKDPL</sequence>
<dbReference type="STRING" id="247523.B0W48_14890"/>
<dbReference type="InterPro" id="IPR010559">
    <property type="entry name" value="Sig_transdc_His_kin_internal"/>
</dbReference>
<evidence type="ECO:0000313" key="5">
    <source>
        <dbReference type="EMBL" id="AQQ00942.1"/>
    </source>
</evidence>
<evidence type="ECO:0000259" key="4">
    <source>
        <dbReference type="Pfam" id="PF07695"/>
    </source>
</evidence>
<keyword evidence="1" id="KW-1133">Transmembrane helix</keyword>
<feature type="transmembrane region" description="Helical" evidence="1">
    <location>
        <begin position="292"/>
        <end position="311"/>
    </location>
</feature>
<gene>
    <name evidence="5" type="ORF">B0W48_14890</name>
</gene>
<dbReference type="GO" id="GO:0000155">
    <property type="term" value="F:phosphorelay sensor kinase activity"/>
    <property type="evidence" value="ECO:0007669"/>
    <property type="project" value="InterPro"/>
</dbReference>
<keyword evidence="2" id="KW-0732">Signal</keyword>
<feature type="chain" id="PRO_5012681826" description="Signal transduction histidine kinase internal region domain-containing protein" evidence="2">
    <location>
        <begin position="20"/>
        <end position="591"/>
    </location>
</feature>
<dbReference type="Pfam" id="PF07695">
    <property type="entry name" value="7TMR-DISM_7TM"/>
    <property type="match status" value="1"/>
</dbReference>
<evidence type="ECO:0000256" key="2">
    <source>
        <dbReference type="SAM" id="SignalP"/>
    </source>
</evidence>
<keyword evidence="1" id="KW-0812">Transmembrane</keyword>
<keyword evidence="1" id="KW-0472">Membrane</keyword>
<proteinExistence type="predicted"/>
<reference evidence="5 6" key="1">
    <citation type="submission" date="2017-02" db="EMBL/GenBank/DDBJ databases">
        <title>Complete genome sequence of the cold-active Pseudoalteromonas aliena strain EH1 isolated from Arctic seawater.</title>
        <authorList>
            <person name="Kim E."/>
            <person name="Heo E."/>
            <person name="Kim H."/>
            <person name="Kim D."/>
        </authorList>
    </citation>
    <scope>NUCLEOTIDE SEQUENCE [LARGE SCALE GENOMIC DNA]</scope>
    <source>
        <strain evidence="5 6">EH1</strain>
    </source>
</reference>
<evidence type="ECO:0000313" key="6">
    <source>
        <dbReference type="Proteomes" id="UP000188243"/>
    </source>
</evidence>